<feature type="transmembrane region" description="Helical" evidence="7">
    <location>
        <begin position="341"/>
        <end position="362"/>
    </location>
</feature>
<feature type="transmembrane region" description="Helical" evidence="7">
    <location>
        <begin position="134"/>
        <end position="151"/>
    </location>
</feature>
<keyword evidence="6" id="KW-0675">Receptor</keyword>
<dbReference type="GO" id="GO:0008049">
    <property type="term" value="P:male courtship behavior"/>
    <property type="evidence" value="ECO:0000318"/>
    <property type="project" value="GO_Central"/>
</dbReference>
<dbReference type="AlphaFoldDB" id="E9H9V4"/>
<feature type="transmembrane region" description="Helical" evidence="7">
    <location>
        <begin position="185"/>
        <end position="207"/>
    </location>
</feature>
<keyword evidence="5 7" id="KW-0472">Membrane</keyword>
<dbReference type="PANTHER" id="PTHR21143:SF133">
    <property type="entry name" value="GUSTATORY AND PHEROMONE RECEPTOR 32A-RELATED"/>
    <property type="match status" value="1"/>
</dbReference>
<gene>
    <name evidence="8" type="primary">DpuGr17</name>
    <name evidence="8" type="ORF">DAPPUDRAFT_346847</name>
</gene>
<evidence type="ECO:0000313" key="9">
    <source>
        <dbReference type="Proteomes" id="UP000000305"/>
    </source>
</evidence>
<dbReference type="GO" id="GO:0007635">
    <property type="term" value="P:chemosensory behavior"/>
    <property type="evidence" value="ECO:0000318"/>
    <property type="project" value="GO_Central"/>
</dbReference>
<accession>E9H9V4</accession>
<keyword evidence="3 7" id="KW-0812">Transmembrane</keyword>
<keyword evidence="4 7" id="KW-1133">Transmembrane helix</keyword>
<name>E9H9V4_DAPPU</name>
<evidence type="ECO:0000256" key="1">
    <source>
        <dbReference type="ARBA" id="ARBA00004651"/>
    </source>
</evidence>
<dbReference type="Proteomes" id="UP000000305">
    <property type="component" value="Unassembled WGS sequence"/>
</dbReference>
<evidence type="ECO:0000313" key="8">
    <source>
        <dbReference type="EMBL" id="EFX71465.1"/>
    </source>
</evidence>
<evidence type="ECO:0008006" key="10">
    <source>
        <dbReference type="Google" id="ProtNLM"/>
    </source>
</evidence>
<dbReference type="GO" id="GO:0043025">
    <property type="term" value="C:neuronal cell body"/>
    <property type="evidence" value="ECO:0000318"/>
    <property type="project" value="GO_Central"/>
</dbReference>
<dbReference type="HOGENOM" id="CLU_058520_0_0_1"/>
<dbReference type="GO" id="GO:0030424">
    <property type="term" value="C:axon"/>
    <property type="evidence" value="ECO:0000318"/>
    <property type="project" value="GO_Central"/>
</dbReference>
<evidence type="ECO:0000256" key="3">
    <source>
        <dbReference type="ARBA" id="ARBA00022692"/>
    </source>
</evidence>
<dbReference type="EMBL" id="GL732609">
    <property type="protein sequence ID" value="EFX71465.1"/>
    <property type="molecule type" value="Genomic_DNA"/>
</dbReference>
<dbReference type="InParanoid" id="E9H9V4"/>
<keyword evidence="9" id="KW-1185">Reference proteome</keyword>
<dbReference type="GO" id="GO:0050909">
    <property type="term" value="P:sensory perception of taste"/>
    <property type="evidence" value="ECO:0007669"/>
    <property type="project" value="InterPro"/>
</dbReference>
<feature type="transmembrane region" description="Helical" evidence="7">
    <location>
        <begin position="70"/>
        <end position="93"/>
    </location>
</feature>
<comment type="subcellular location">
    <subcellularLocation>
        <location evidence="1">Cell membrane</location>
        <topology evidence="1">Multi-pass membrane protein</topology>
    </subcellularLocation>
</comment>
<protein>
    <recommendedName>
        <fullName evidence="10">Gustatory receptor</fullName>
    </recommendedName>
</protein>
<organism evidence="8 9">
    <name type="scientific">Daphnia pulex</name>
    <name type="common">Water flea</name>
    <dbReference type="NCBI Taxonomy" id="6669"/>
    <lineage>
        <taxon>Eukaryota</taxon>
        <taxon>Metazoa</taxon>
        <taxon>Ecdysozoa</taxon>
        <taxon>Arthropoda</taxon>
        <taxon>Crustacea</taxon>
        <taxon>Branchiopoda</taxon>
        <taxon>Diplostraca</taxon>
        <taxon>Cladocera</taxon>
        <taxon>Anomopoda</taxon>
        <taxon>Daphniidae</taxon>
        <taxon>Daphnia</taxon>
    </lineage>
</organism>
<feature type="transmembrane region" description="Helical" evidence="7">
    <location>
        <begin position="309"/>
        <end position="329"/>
    </location>
</feature>
<feature type="transmembrane region" description="Helical" evidence="7">
    <location>
        <begin position="227"/>
        <end position="248"/>
    </location>
</feature>
<dbReference type="InterPro" id="IPR013604">
    <property type="entry name" value="7TM_chemorcpt"/>
</dbReference>
<dbReference type="FunCoup" id="E9H9V4">
    <property type="interactions" value="17"/>
</dbReference>
<proteinExistence type="predicted"/>
<evidence type="ECO:0000256" key="4">
    <source>
        <dbReference type="ARBA" id="ARBA00022989"/>
    </source>
</evidence>
<reference evidence="8 9" key="1">
    <citation type="journal article" date="2011" name="Science">
        <title>The ecoresponsive genome of Daphnia pulex.</title>
        <authorList>
            <person name="Colbourne J.K."/>
            <person name="Pfrender M.E."/>
            <person name="Gilbert D."/>
            <person name="Thomas W.K."/>
            <person name="Tucker A."/>
            <person name="Oakley T.H."/>
            <person name="Tokishita S."/>
            <person name="Aerts A."/>
            <person name="Arnold G.J."/>
            <person name="Basu M.K."/>
            <person name="Bauer D.J."/>
            <person name="Caceres C.E."/>
            <person name="Carmel L."/>
            <person name="Casola C."/>
            <person name="Choi J.H."/>
            <person name="Detter J.C."/>
            <person name="Dong Q."/>
            <person name="Dusheyko S."/>
            <person name="Eads B.D."/>
            <person name="Frohlich T."/>
            <person name="Geiler-Samerotte K.A."/>
            <person name="Gerlach D."/>
            <person name="Hatcher P."/>
            <person name="Jogdeo S."/>
            <person name="Krijgsveld J."/>
            <person name="Kriventseva E.V."/>
            <person name="Kultz D."/>
            <person name="Laforsch C."/>
            <person name="Lindquist E."/>
            <person name="Lopez J."/>
            <person name="Manak J.R."/>
            <person name="Muller J."/>
            <person name="Pangilinan J."/>
            <person name="Patwardhan R.P."/>
            <person name="Pitluck S."/>
            <person name="Pritham E.J."/>
            <person name="Rechtsteiner A."/>
            <person name="Rho M."/>
            <person name="Rogozin I.B."/>
            <person name="Sakarya O."/>
            <person name="Salamov A."/>
            <person name="Schaack S."/>
            <person name="Shapiro H."/>
            <person name="Shiga Y."/>
            <person name="Skalitzky C."/>
            <person name="Smith Z."/>
            <person name="Souvorov A."/>
            <person name="Sung W."/>
            <person name="Tang Z."/>
            <person name="Tsuchiya D."/>
            <person name="Tu H."/>
            <person name="Vos H."/>
            <person name="Wang M."/>
            <person name="Wolf Y.I."/>
            <person name="Yamagata H."/>
            <person name="Yamada T."/>
            <person name="Ye Y."/>
            <person name="Shaw J.R."/>
            <person name="Andrews J."/>
            <person name="Crease T.J."/>
            <person name="Tang H."/>
            <person name="Lucas S.M."/>
            <person name="Robertson H.M."/>
            <person name="Bork P."/>
            <person name="Koonin E.V."/>
            <person name="Zdobnov E.M."/>
            <person name="Grigoriev I.V."/>
            <person name="Lynch M."/>
            <person name="Boore J.L."/>
        </authorList>
    </citation>
    <scope>NUCLEOTIDE SEQUENCE [LARGE SCALE GENOMIC DNA]</scope>
</reference>
<evidence type="ECO:0000256" key="5">
    <source>
        <dbReference type="ARBA" id="ARBA00023136"/>
    </source>
</evidence>
<keyword evidence="2" id="KW-1003">Cell membrane</keyword>
<evidence type="ECO:0000256" key="7">
    <source>
        <dbReference type="SAM" id="Phobius"/>
    </source>
</evidence>
<dbReference type="PANTHER" id="PTHR21143">
    <property type="entry name" value="INVERTEBRATE GUSTATORY RECEPTOR"/>
    <property type="match status" value="1"/>
</dbReference>
<dbReference type="GO" id="GO:0005886">
    <property type="term" value="C:plasma membrane"/>
    <property type="evidence" value="ECO:0007669"/>
    <property type="project" value="UniProtKB-SubCell"/>
</dbReference>
<dbReference type="OrthoDB" id="6366728at2759"/>
<dbReference type="KEGG" id="dpx:DAPPUDRAFT_346847"/>
<evidence type="ECO:0000256" key="6">
    <source>
        <dbReference type="ARBA" id="ARBA00023170"/>
    </source>
</evidence>
<dbReference type="Pfam" id="PF08395">
    <property type="entry name" value="7tm_7"/>
    <property type="match status" value="1"/>
</dbReference>
<sequence length="441" mass="49723">MGAMASVRTDESLPRRFPAWAVDEGNKGDPVDTARQIPLVPFQPLIVCLRILGVELDPAILNESSKCYRYLSWSLGLFSLLSNGLCNIFAGVLGQRKNIYEHNKAVLSTYNPSLIDGNNSTISSVMSWNLIIDYVNYGVLAFGVHASLFVITRQQKWKLLWDNVQQQILQHHNEFKEISKSIRRLTIAGLLIVILESLWLASSPLYFMRLDETHQVLVVIFSKSFSYLFHVYAFCGLLVIALIGWTVAQGFRSLHLELKISSLFTTASDIRPALEKEEMIQKMLTDWKGLHVLLCDAVDGINDCLGPVLLIWVAHIFVGFIATPFYIFGGFRSSQTTNTTIIALNLSLMVMLSFHLFVITGIPSRIWHEAIENGKLLQQVNLKDSNHLQEQVNMLTTEVFLSLPRVTAMEYADLDFSLIPTVIGTCLTYLIILCQFQSSEE</sequence>
<evidence type="ECO:0000256" key="2">
    <source>
        <dbReference type="ARBA" id="ARBA00022475"/>
    </source>
</evidence>
<dbReference type="GO" id="GO:0030425">
    <property type="term" value="C:dendrite"/>
    <property type="evidence" value="ECO:0000318"/>
    <property type="project" value="GO_Central"/>
</dbReference>